<sequence>MELICSKKLEINESVVYDCKEINLEYYLVSCESDNSCTYGIQISMTKDSGTSETAVIKDVLPTKSGMIDLIDLMYKNSVTPVSARDIIYDCIA</sequence>
<evidence type="ECO:0000313" key="1">
    <source>
        <dbReference type="EMBL" id="OPX43150.1"/>
    </source>
</evidence>
<dbReference type="Pfam" id="PF20124">
    <property type="entry name" value="DUF6514"/>
    <property type="match status" value="1"/>
</dbReference>
<dbReference type="EMBL" id="MZGX01000020">
    <property type="protein sequence ID" value="OPX43150.1"/>
    <property type="molecule type" value="Genomic_DNA"/>
</dbReference>
<reference evidence="1 2" key="1">
    <citation type="submission" date="2017-03" db="EMBL/GenBank/DDBJ databases">
        <title>Genome sequence of Clostridium hungatei DSM 14427.</title>
        <authorList>
            <person name="Poehlein A."/>
            <person name="Daniel R."/>
        </authorList>
    </citation>
    <scope>NUCLEOTIDE SEQUENCE [LARGE SCALE GENOMIC DNA]</scope>
    <source>
        <strain evidence="1 2">DSM 14427</strain>
    </source>
</reference>
<comment type="caution">
    <text evidence="1">The sequence shown here is derived from an EMBL/GenBank/DDBJ whole genome shotgun (WGS) entry which is preliminary data.</text>
</comment>
<gene>
    <name evidence="1" type="ORF">CLHUN_28980</name>
</gene>
<dbReference type="Proteomes" id="UP000191554">
    <property type="component" value="Unassembled WGS sequence"/>
</dbReference>
<name>A0A1V4SH08_RUMHU</name>
<accession>A0A1V4SH08</accession>
<organism evidence="1 2">
    <name type="scientific">Ruminiclostridium hungatei</name>
    <name type="common">Clostridium hungatei</name>
    <dbReference type="NCBI Taxonomy" id="48256"/>
    <lineage>
        <taxon>Bacteria</taxon>
        <taxon>Bacillati</taxon>
        <taxon>Bacillota</taxon>
        <taxon>Clostridia</taxon>
        <taxon>Eubacteriales</taxon>
        <taxon>Oscillospiraceae</taxon>
        <taxon>Ruminiclostridium</taxon>
    </lineage>
</organism>
<dbReference type="AlphaFoldDB" id="A0A1V4SH08"/>
<keyword evidence="2" id="KW-1185">Reference proteome</keyword>
<proteinExistence type="predicted"/>
<evidence type="ECO:0000313" key="2">
    <source>
        <dbReference type="Proteomes" id="UP000191554"/>
    </source>
</evidence>
<dbReference type="InterPro" id="IPR017016">
    <property type="entry name" value="UCP033595"/>
</dbReference>
<protein>
    <submittedName>
        <fullName evidence="1">Uncharacterized protein</fullName>
    </submittedName>
</protein>
<dbReference type="RefSeq" id="WP_242656526.1">
    <property type="nucleotide sequence ID" value="NZ_MZGX01000020.1"/>
</dbReference>